<dbReference type="SUPFAM" id="SSF53590">
    <property type="entry name" value="Nucleoside hydrolase"/>
    <property type="match status" value="1"/>
</dbReference>
<dbReference type="RefSeq" id="WP_155843081.1">
    <property type="nucleotide sequence ID" value="NZ_BAAAIA010000008.1"/>
</dbReference>
<dbReference type="Gene3D" id="3.90.245.10">
    <property type="entry name" value="Ribonucleoside hydrolase-like"/>
    <property type="match status" value="1"/>
</dbReference>
<keyword evidence="3" id="KW-1185">Reference proteome</keyword>
<accession>A0A7C9I1A1</accession>
<dbReference type="Pfam" id="PF01156">
    <property type="entry name" value="IU_nuc_hydro"/>
    <property type="match status" value="1"/>
</dbReference>
<proteinExistence type="predicted"/>
<dbReference type="Proteomes" id="UP000480122">
    <property type="component" value="Unassembled WGS sequence"/>
</dbReference>
<dbReference type="InterPro" id="IPR036452">
    <property type="entry name" value="Ribo_hydro-like"/>
</dbReference>
<dbReference type="OrthoDB" id="2530052at2"/>
<keyword evidence="2" id="KW-0378">Hydrolase</keyword>
<gene>
    <name evidence="2" type="ORF">GLX25_14070</name>
</gene>
<dbReference type="GO" id="GO:0016799">
    <property type="term" value="F:hydrolase activity, hydrolyzing N-glycosyl compounds"/>
    <property type="evidence" value="ECO:0007669"/>
    <property type="project" value="InterPro"/>
</dbReference>
<sequence>MTRNPTEPTGVTGPIWTLGFAPWQAHSLTGPAGARVIIDNDFAGDPDDLVQLVHHLLSPVVEIPLIISSHLRPGDRWDPTGRSAENGAGIVRDVFTRMGLTSSEVIVQGTELQLTDLATPQPSPAVDAIIREAMRDDVSTPLFYAAGGGLTDLASALLTEPRVAERMTLIWIGGAEHADLASPPPGAMPIEYNLLIDVVAGQVVFNESAIPIWQVPRDVYRQCLMSETELRVRVASTGPIGGYLFDKLRFVFDGVAGHGRGRAGAYALGDSPLVLLTALTTLFEPDSASSRHIVCPTPELRTDGGYEPRPDARPMRIYTQVDNRLMFEDFILKLEEFEGWRAAGE</sequence>
<name>A0A7C9I1A1_9MICO</name>
<organism evidence="2 3">
    <name type="scientific">Agromyces luteolus</name>
    <dbReference type="NCBI Taxonomy" id="88373"/>
    <lineage>
        <taxon>Bacteria</taxon>
        <taxon>Bacillati</taxon>
        <taxon>Actinomycetota</taxon>
        <taxon>Actinomycetes</taxon>
        <taxon>Micrococcales</taxon>
        <taxon>Microbacteriaceae</taxon>
        <taxon>Agromyces</taxon>
    </lineage>
</organism>
<dbReference type="EMBL" id="WODA01000025">
    <property type="protein sequence ID" value="MUN08240.1"/>
    <property type="molecule type" value="Genomic_DNA"/>
</dbReference>
<dbReference type="InterPro" id="IPR001910">
    <property type="entry name" value="Inosine/uridine_hydrolase_dom"/>
</dbReference>
<evidence type="ECO:0000313" key="2">
    <source>
        <dbReference type="EMBL" id="MUN08240.1"/>
    </source>
</evidence>
<protein>
    <submittedName>
        <fullName evidence="2">Nucleoside hydrolase</fullName>
    </submittedName>
</protein>
<evidence type="ECO:0000313" key="3">
    <source>
        <dbReference type="Proteomes" id="UP000480122"/>
    </source>
</evidence>
<reference evidence="2 3" key="1">
    <citation type="submission" date="2019-11" db="EMBL/GenBank/DDBJ databases">
        <title>Agromyces kandeliae sp. nov., isolated from mangrove soil.</title>
        <authorList>
            <person name="Wang R."/>
        </authorList>
    </citation>
    <scope>NUCLEOTIDE SEQUENCE [LARGE SCALE GENOMIC DNA]</scope>
    <source>
        <strain evidence="2 3">JCM 11431</strain>
    </source>
</reference>
<dbReference type="AlphaFoldDB" id="A0A7C9I1A1"/>
<comment type="caution">
    <text evidence="2">The sequence shown here is derived from an EMBL/GenBank/DDBJ whole genome shotgun (WGS) entry which is preliminary data.</text>
</comment>
<evidence type="ECO:0000259" key="1">
    <source>
        <dbReference type="Pfam" id="PF01156"/>
    </source>
</evidence>
<feature type="domain" description="Inosine/uridine-preferring nucleoside hydrolase" evidence="1">
    <location>
        <begin position="117"/>
        <end position="261"/>
    </location>
</feature>